<dbReference type="SUPFAM" id="SSF51412">
    <property type="entry name" value="Inosine monophosphate dehydrogenase (IMPDH)"/>
    <property type="match status" value="1"/>
</dbReference>
<feature type="binding site" evidence="13">
    <location>
        <position position="413"/>
    </location>
    <ligand>
        <name>IMP</name>
        <dbReference type="ChEBI" id="CHEBI:58053"/>
    </ligand>
</feature>
<dbReference type="SUPFAM" id="SSF54631">
    <property type="entry name" value="CBS-domain pair"/>
    <property type="match status" value="1"/>
</dbReference>
<dbReference type="EC" id="1.1.1.205" evidence="13 19"/>
<comment type="catalytic activity">
    <reaction evidence="12 13 19">
        <text>IMP + NAD(+) + H2O = XMP + NADH + H(+)</text>
        <dbReference type="Rhea" id="RHEA:11708"/>
        <dbReference type="ChEBI" id="CHEBI:15377"/>
        <dbReference type="ChEBI" id="CHEBI:15378"/>
        <dbReference type="ChEBI" id="CHEBI:57464"/>
        <dbReference type="ChEBI" id="CHEBI:57540"/>
        <dbReference type="ChEBI" id="CHEBI:57945"/>
        <dbReference type="ChEBI" id="CHEBI:58053"/>
        <dbReference type="EC" id="1.1.1.205"/>
    </reaction>
</comment>
<comment type="pathway">
    <text evidence="13 19">Purine metabolism; XMP biosynthesis via de novo pathway; XMP from IMP: step 1/1.</text>
</comment>
<dbReference type="Gene3D" id="3.20.20.70">
    <property type="entry name" value="Aldolase class I"/>
    <property type="match status" value="1"/>
</dbReference>
<feature type="binding site" evidence="13">
    <location>
        <position position="247"/>
    </location>
    <ligand>
        <name>NAD(+)</name>
        <dbReference type="ChEBI" id="CHEBI:57540"/>
    </ligand>
</feature>
<dbReference type="InterPro" id="IPR046342">
    <property type="entry name" value="CBS_dom_sf"/>
</dbReference>
<dbReference type="InterPro" id="IPR005990">
    <property type="entry name" value="IMP_DH"/>
</dbReference>
<dbReference type="EMBL" id="CP006696">
    <property type="protein sequence ID" value="AIC10552.1"/>
    <property type="molecule type" value="Genomic_DNA"/>
</dbReference>
<evidence type="ECO:0000256" key="13">
    <source>
        <dbReference type="HAMAP-Rule" id="MF_01964"/>
    </source>
</evidence>
<dbReference type="InterPro" id="IPR015875">
    <property type="entry name" value="IMP_DH/GMP_Rdtase_CS"/>
</dbReference>
<gene>
    <name evidence="13" type="primary">guaB</name>
    <name evidence="21" type="ORF">D934_11325</name>
</gene>
<dbReference type="RefSeq" id="WP_020851520.1">
    <property type="nucleotide sequence ID" value="NZ_CP006696.1"/>
</dbReference>
<evidence type="ECO:0000256" key="18">
    <source>
        <dbReference type="RuleBase" id="RU003927"/>
    </source>
</evidence>
<evidence type="ECO:0000256" key="16">
    <source>
        <dbReference type="PIRSR" id="PIRSR000130-4"/>
    </source>
</evidence>
<dbReference type="NCBIfam" id="TIGR01302">
    <property type="entry name" value="IMP_dehydrog"/>
    <property type="match status" value="1"/>
</dbReference>
<evidence type="ECO:0000259" key="20">
    <source>
        <dbReference type="PROSITE" id="PS51371"/>
    </source>
</evidence>
<evidence type="ECO:0000256" key="5">
    <source>
        <dbReference type="ARBA" id="ARBA00022737"/>
    </source>
</evidence>
<dbReference type="SMART" id="SM01240">
    <property type="entry name" value="IMPDH"/>
    <property type="match status" value="1"/>
</dbReference>
<proteinExistence type="inferred from homology"/>
<reference evidence="21 22" key="1">
    <citation type="submission" date="2013-08" db="EMBL/GenBank/DDBJ databases">
        <authorList>
            <person name="Stouthamer R."/>
            <person name="Nunney L."/>
        </authorList>
    </citation>
    <scope>NUCLEOTIDE SEQUENCE [LARGE SCALE GENOMIC DNA]</scope>
    <source>
        <strain evidence="22">ann-1</strain>
    </source>
</reference>
<feature type="binding site" evidence="13">
    <location>
        <position position="302"/>
    </location>
    <ligand>
        <name>IMP</name>
        <dbReference type="ChEBI" id="CHEBI:58053"/>
    </ligand>
</feature>
<dbReference type="PATRIC" id="fig|155920.8.peg.2656"/>
<keyword evidence="4 13" id="KW-0479">Metal-binding</keyword>
<evidence type="ECO:0000256" key="8">
    <source>
        <dbReference type="ARBA" id="ARBA00022958"/>
    </source>
</evidence>
<comment type="cofactor">
    <cofactor evidence="1 13">
        <name>K(+)</name>
        <dbReference type="ChEBI" id="CHEBI:29103"/>
    </cofactor>
</comment>
<dbReference type="CDD" id="cd00381">
    <property type="entry name" value="IMPDH"/>
    <property type="match status" value="1"/>
</dbReference>
<evidence type="ECO:0000256" key="14">
    <source>
        <dbReference type="PIRSR" id="PIRSR000130-1"/>
    </source>
</evidence>
<evidence type="ECO:0000256" key="9">
    <source>
        <dbReference type="ARBA" id="ARBA00023002"/>
    </source>
</evidence>
<evidence type="ECO:0000256" key="4">
    <source>
        <dbReference type="ARBA" id="ARBA00022723"/>
    </source>
</evidence>
<comment type="activity regulation">
    <text evidence="13">Mycophenolic acid (MPA) is a non-competitive inhibitor that prevents formation of the closed enzyme conformation by binding to the same site as the amobile flap. In contrast, mizoribine monophosphate (MZP) is a competitive inhibitor that induces the closed conformation. MPA is a potent inhibitor of mammalian IMPDHs but a poor inhibitor of the bacterial enzymes. MZP is a more potent inhibitor of bacterial IMPDH.</text>
</comment>
<comment type="caution">
    <text evidence="13">Lacks conserved residue(s) required for the propagation of feature annotation.</text>
</comment>
<feature type="binding site" description="in other chain" evidence="13 16">
    <location>
        <position position="304"/>
    </location>
    <ligand>
        <name>K(+)</name>
        <dbReference type="ChEBI" id="CHEBI:29103"/>
        <note>ligand shared between two tetrameric partners</note>
    </ligand>
</feature>
<evidence type="ECO:0000256" key="2">
    <source>
        <dbReference type="ARBA" id="ARBA00005502"/>
    </source>
</evidence>
<dbReference type="PROSITE" id="PS51371">
    <property type="entry name" value="CBS"/>
    <property type="match status" value="2"/>
</dbReference>
<evidence type="ECO:0000256" key="12">
    <source>
        <dbReference type="ARBA" id="ARBA00048028"/>
    </source>
</evidence>
<dbReference type="KEGG" id="xfs:D934_11325"/>
<dbReference type="PANTHER" id="PTHR11911:SF111">
    <property type="entry name" value="INOSINE-5'-MONOPHOSPHATE DEHYDROGENASE"/>
    <property type="match status" value="1"/>
</dbReference>
<keyword evidence="10 13" id="KW-0520">NAD</keyword>
<dbReference type="GO" id="GO:0006183">
    <property type="term" value="P:GTP biosynthetic process"/>
    <property type="evidence" value="ECO:0007669"/>
    <property type="project" value="TreeGrafter"/>
</dbReference>
<dbReference type="GO" id="GO:0006177">
    <property type="term" value="P:GMP biosynthetic process"/>
    <property type="evidence" value="ECO:0007669"/>
    <property type="project" value="UniProtKB-UniRule"/>
</dbReference>
<keyword evidence="7 13" id="KW-0658">Purine biosynthesis</keyword>
<dbReference type="SMART" id="SM00116">
    <property type="entry name" value="CBS"/>
    <property type="match status" value="2"/>
</dbReference>
<feature type="binding site" description="in other chain" evidence="13 16">
    <location>
        <position position="299"/>
    </location>
    <ligand>
        <name>K(+)</name>
        <dbReference type="ChEBI" id="CHEBI:29103"/>
        <note>ligand shared between two tetrameric partners</note>
    </ligand>
</feature>
<dbReference type="GO" id="GO:0046872">
    <property type="term" value="F:metal ion binding"/>
    <property type="evidence" value="ECO:0007669"/>
    <property type="project" value="UniProtKB-UniRule"/>
</dbReference>
<dbReference type="PROSITE" id="PS00487">
    <property type="entry name" value="IMP_DH_GMP_RED"/>
    <property type="match status" value="1"/>
</dbReference>
<dbReference type="GO" id="GO:0003938">
    <property type="term" value="F:IMP dehydrogenase activity"/>
    <property type="evidence" value="ECO:0007669"/>
    <property type="project" value="UniProtKB-UniRule"/>
</dbReference>
<sequence>MLRILAEALTYDDVSLVPSHSTVLPKDVKLETRLTRNIRLKLPILSAAMDTVTEARLAIVMAQLGGIGIIHKNLTIEQQVAEVTKVKKYESGVIRDPITVDPETSIRDVLALTRAKNISGVPVVDKGQLIGLVTHRDMRFERELDDPVRHIMTKKEALVTVKEGADSQEVLQLLHKHRIEKILVVNDAFELRGLITVKDIQKKSDYPNAAKDAVTRLLVGAAVGVGGETEKRVETLATAGVDVIIVDTAHGYSQGVLDRVAWIKRYFPQLQVIGGNIVTGDAALALMDVGADAVKVGVGPGSICTTRMVAGVGVPQITAVQMVSDALQDRIPLIADGGIRYSGDIGKALAAGASTVMIGGLFAGTEEAPGDVELFQGRTYKSYRGMGSLAAMEKGSKDRYFQEASDVDKLVPEGIEGRVPYRGSVSGIVHQLMGGLRATMGYVGCATIEQMRTKPQFVKITGAGQVESHVHDVQITKEPPNYRMR</sequence>
<protein>
    <recommendedName>
        <fullName evidence="13 19">Inosine-5'-monophosphate dehydrogenase</fullName>
        <shortName evidence="13">IMP dehydrogenase</shortName>
        <shortName evidence="13">IMPD</shortName>
        <shortName evidence="13">IMPDH</shortName>
        <ecNumber evidence="13 19">1.1.1.205</ecNumber>
    </recommendedName>
</protein>
<dbReference type="HAMAP" id="MF_01964">
    <property type="entry name" value="IMPDH"/>
    <property type="match status" value="1"/>
</dbReference>
<dbReference type="InterPro" id="IPR013785">
    <property type="entry name" value="Aldolase_TIM"/>
</dbReference>
<evidence type="ECO:0000256" key="3">
    <source>
        <dbReference type="ARBA" id="ARBA00011881"/>
    </source>
</evidence>
<evidence type="ECO:0000256" key="7">
    <source>
        <dbReference type="ARBA" id="ARBA00022755"/>
    </source>
</evidence>
<dbReference type="CDD" id="cd04601">
    <property type="entry name" value="CBS_pair_IMPDH"/>
    <property type="match status" value="1"/>
</dbReference>
<keyword evidence="11 17" id="KW-0129">CBS domain</keyword>
<dbReference type="AlphaFoldDB" id="A0A060HC89"/>
<evidence type="ECO:0000256" key="1">
    <source>
        <dbReference type="ARBA" id="ARBA00001958"/>
    </source>
</evidence>
<feature type="binding site" evidence="13 15">
    <location>
        <begin position="297"/>
        <end position="299"/>
    </location>
    <ligand>
        <name>NAD(+)</name>
        <dbReference type="ChEBI" id="CHEBI:57540"/>
    </ligand>
</feature>
<evidence type="ECO:0000256" key="15">
    <source>
        <dbReference type="PIRSR" id="PIRSR000130-3"/>
    </source>
</evidence>
<dbReference type="GO" id="GO:0000166">
    <property type="term" value="F:nucleotide binding"/>
    <property type="evidence" value="ECO:0007669"/>
    <property type="project" value="UniProtKB-UniRule"/>
</dbReference>
<feature type="active site" description="Proton acceptor" evidence="13 14">
    <location>
        <position position="399"/>
    </location>
</feature>
<dbReference type="InterPro" id="IPR001093">
    <property type="entry name" value="IMP_DH_GMPRt"/>
</dbReference>
<dbReference type="FunFam" id="3.20.20.70:FF:000003">
    <property type="entry name" value="GMP reductase"/>
    <property type="match status" value="1"/>
</dbReference>
<keyword evidence="9 13" id="KW-0560">Oxidoreductase</keyword>
<comment type="subunit">
    <text evidence="3 13">Homotetramer.</text>
</comment>
<dbReference type="Proteomes" id="UP000027215">
    <property type="component" value="Chromosome"/>
</dbReference>
<keyword evidence="8 13" id="KW-0630">Potassium</keyword>
<evidence type="ECO:0000256" key="10">
    <source>
        <dbReference type="ARBA" id="ARBA00023027"/>
    </source>
</evidence>
<feature type="binding site" evidence="13">
    <location>
        <position position="468"/>
    </location>
    <ligand>
        <name>K(+)</name>
        <dbReference type="ChEBI" id="CHEBI:29103"/>
        <note>ligand shared between two tetrameric partners</note>
    </ligand>
</feature>
<dbReference type="Pfam" id="PF00478">
    <property type="entry name" value="IMPDH"/>
    <property type="match status" value="1"/>
</dbReference>
<feature type="domain" description="CBS" evidence="20">
    <location>
        <begin position="93"/>
        <end position="148"/>
    </location>
</feature>
<dbReference type="UniPathway" id="UPA00601">
    <property type="reaction ID" value="UER00295"/>
</dbReference>
<keyword evidence="6 13" id="KW-0332">GMP biosynthesis</keyword>
<feature type="binding site" evidence="13">
    <location>
        <begin position="383"/>
        <end position="387"/>
    </location>
    <ligand>
        <name>IMP</name>
        <dbReference type="ChEBI" id="CHEBI:58053"/>
    </ligand>
</feature>
<feature type="binding site" evidence="13">
    <location>
        <begin position="336"/>
        <end position="338"/>
    </location>
    <ligand>
        <name>IMP</name>
        <dbReference type="ChEBI" id="CHEBI:58053"/>
    </ligand>
</feature>
<dbReference type="Pfam" id="PF00571">
    <property type="entry name" value="CBS"/>
    <property type="match status" value="2"/>
</dbReference>
<feature type="active site" description="Thioimidate intermediate" evidence="13 14">
    <location>
        <position position="304"/>
    </location>
</feature>
<name>A0A060HC89_XYLFS</name>
<evidence type="ECO:0000256" key="6">
    <source>
        <dbReference type="ARBA" id="ARBA00022749"/>
    </source>
</evidence>
<dbReference type="HOGENOM" id="CLU_022552_2_2_6"/>
<dbReference type="InterPro" id="IPR000644">
    <property type="entry name" value="CBS_dom"/>
</dbReference>
<comment type="function">
    <text evidence="13">Catalyzes the conversion of inosine 5'-phosphate (IMP) to xanthosine 5'-phosphate (XMP), the first committed and rate-limiting step in the de novo synthesis of guanine nucleotides, and therefore plays an important role in the regulation of cell growth.</text>
</comment>
<feature type="binding site" evidence="13">
    <location>
        <position position="469"/>
    </location>
    <ligand>
        <name>K(+)</name>
        <dbReference type="ChEBI" id="CHEBI:29103"/>
        <note>ligand shared between two tetrameric partners</note>
    </ligand>
</feature>
<feature type="binding site" description="in other chain" evidence="13 16">
    <location>
        <position position="301"/>
    </location>
    <ligand>
        <name>K(+)</name>
        <dbReference type="ChEBI" id="CHEBI:29103"/>
        <note>ligand shared between two tetrameric partners</note>
    </ligand>
</feature>
<evidence type="ECO:0000256" key="17">
    <source>
        <dbReference type="PROSITE-ProRule" id="PRU00703"/>
    </source>
</evidence>
<feature type="binding site" evidence="13">
    <location>
        <begin position="359"/>
        <end position="360"/>
    </location>
    <ligand>
        <name>IMP</name>
        <dbReference type="ChEBI" id="CHEBI:58053"/>
    </ligand>
</feature>
<evidence type="ECO:0000313" key="22">
    <source>
        <dbReference type="Proteomes" id="UP000027215"/>
    </source>
</evidence>
<organism evidence="21 22">
    <name type="scientific">Xylella fastidiosa subsp. sandyi Ann-1</name>
    <dbReference type="NCBI Taxonomy" id="155920"/>
    <lineage>
        <taxon>Bacteria</taxon>
        <taxon>Pseudomonadati</taxon>
        <taxon>Pseudomonadota</taxon>
        <taxon>Gammaproteobacteria</taxon>
        <taxon>Lysobacterales</taxon>
        <taxon>Lysobacteraceae</taxon>
        <taxon>Xylella</taxon>
    </lineage>
</organism>
<feature type="domain" description="CBS" evidence="20">
    <location>
        <begin position="152"/>
        <end position="210"/>
    </location>
</feature>
<dbReference type="PIRSF" id="PIRSF000130">
    <property type="entry name" value="IMPDH"/>
    <property type="match status" value="1"/>
</dbReference>
<accession>A0A060HC89</accession>
<feature type="binding site" evidence="13">
    <location>
        <position position="467"/>
    </location>
    <ligand>
        <name>K(+)</name>
        <dbReference type="ChEBI" id="CHEBI:29103"/>
        <note>ligand shared between two tetrameric partners</note>
    </ligand>
</feature>
<evidence type="ECO:0000313" key="21">
    <source>
        <dbReference type="EMBL" id="AIC10552.1"/>
    </source>
</evidence>
<dbReference type="PANTHER" id="PTHR11911">
    <property type="entry name" value="INOSINE-5-MONOPHOSPHATE DEHYDROGENASE RELATED"/>
    <property type="match status" value="1"/>
</dbReference>
<evidence type="ECO:0000256" key="11">
    <source>
        <dbReference type="ARBA" id="ARBA00023122"/>
    </source>
</evidence>
<feature type="binding site" evidence="15">
    <location>
        <begin position="247"/>
        <end position="249"/>
    </location>
    <ligand>
        <name>NAD(+)</name>
        <dbReference type="ChEBI" id="CHEBI:57540"/>
    </ligand>
</feature>
<evidence type="ECO:0000256" key="19">
    <source>
        <dbReference type="RuleBase" id="RU003928"/>
    </source>
</evidence>
<comment type="similarity">
    <text evidence="2 13 18">Belongs to the IMPDH/GMPR family.</text>
</comment>
<keyword evidence="5" id="KW-0677">Repeat</keyword>